<keyword evidence="3" id="KW-0479">Metal-binding</keyword>
<gene>
    <name evidence="8" type="primary">atsA_42</name>
    <name evidence="8" type="ORF">CA85_30670</name>
</gene>
<dbReference type="Gene3D" id="3.40.720.10">
    <property type="entry name" value="Alkaline Phosphatase, subunit A"/>
    <property type="match status" value="1"/>
</dbReference>
<reference evidence="8 9" key="1">
    <citation type="submission" date="2019-02" db="EMBL/GenBank/DDBJ databases">
        <title>Deep-cultivation of Planctomycetes and their phenomic and genomic characterization uncovers novel biology.</title>
        <authorList>
            <person name="Wiegand S."/>
            <person name="Jogler M."/>
            <person name="Boedeker C."/>
            <person name="Pinto D."/>
            <person name="Vollmers J."/>
            <person name="Rivas-Marin E."/>
            <person name="Kohn T."/>
            <person name="Peeters S.H."/>
            <person name="Heuer A."/>
            <person name="Rast P."/>
            <person name="Oberbeckmann S."/>
            <person name="Bunk B."/>
            <person name="Jeske O."/>
            <person name="Meyerdierks A."/>
            <person name="Storesund J.E."/>
            <person name="Kallscheuer N."/>
            <person name="Luecker S."/>
            <person name="Lage O.M."/>
            <person name="Pohl T."/>
            <person name="Merkel B.J."/>
            <person name="Hornburger P."/>
            <person name="Mueller R.-W."/>
            <person name="Bruemmer F."/>
            <person name="Labrenz M."/>
            <person name="Spormann A.M."/>
            <person name="Op Den Camp H."/>
            <person name="Overmann J."/>
            <person name="Amann R."/>
            <person name="Jetten M.S.M."/>
            <person name="Mascher T."/>
            <person name="Medema M.H."/>
            <person name="Devos D.P."/>
            <person name="Kaster A.-K."/>
            <person name="Ovreas L."/>
            <person name="Rohde M."/>
            <person name="Galperin M.Y."/>
            <person name="Jogler C."/>
        </authorList>
    </citation>
    <scope>NUCLEOTIDE SEQUENCE [LARGE SCALE GENOMIC DNA]</scope>
    <source>
        <strain evidence="8 9">CA85</strain>
    </source>
</reference>
<evidence type="ECO:0000313" key="8">
    <source>
        <dbReference type="EMBL" id="TWT66203.1"/>
    </source>
</evidence>
<evidence type="ECO:0000256" key="4">
    <source>
        <dbReference type="ARBA" id="ARBA00022729"/>
    </source>
</evidence>
<dbReference type="EMBL" id="SJPK01000006">
    <property type="protein sequence ID" value="TWT66203.1"/>
    <property type="molecule type" value="Genomic_DNA"/>
</dbReference>
<dbReference type="Proteomes" id="UP000318053">
    <property type="component" value="Unassembled WGS sequence"/>
</dbReference>
<keyword evidence="6" id="KW-0106">Calcium</keyword>
<keyword evidence="4" id="KW-0732">Signal</keyword>
<dbReference type="SUPFAM" id="SSF53649">
    <property type="entry name" value="Alkaline phosphatase-like"/>
    <property type="match status" value="1"/>
</dbReference>
<keyword evidence="9" id="KW-1185">Reference proteome</keyword>
<evidence type="ECO:0000259" key="7">
    <source>
        <dbReference type="Pfam" id="PF00884"/>
    </source>
</evidence>
<accession>A0A5C5XUY2</accession>
<dbReference type="Pfam" id="PF00884">
    <property type="entry name" value="Sulfatase"/>
    <property type="match status" value="1"/>
</dbReference>
<dbReference type="Gene3D" id="3.30.1120.10">
    <property type="match status" value="1"/>
</dbReference>
<dbReference type="InterPro" id="IPR000917">
    <property type="entry name" value="Sulfatase_N"/>
</dbReference>
<evidence type="ECO:0000256" key="5">
    <source>
        <dbReference type="ARBA" id="ARBA00022801"/>
    </source>
</evidence>
<sequence>MNSLLPTSSRQVERDFRSTECLWTTTSTSDDSPATPRPTPMKLMTCFAVIFASISLAAPGWADEATPPNVILILSDDHGFPDYGFMGSEVARTPNLDRMAAESLLYTRGYVMPVCSPSLASLLTGRLPHSHGITGNDLSQASIEAENAKGKLDRDPLSQRLLANSPILPQSLDDAGYVSFQTGKLWNVTAEEVGFTQGMTNREGRHGGEGLAIGRKSMDPIYKFIDSAVDQEKPFFVWYAPLLPHLPHNPPEELLARYQDQGLSPGAAKYYAMVEWFDQTCGELDDYLDQNDLADNTVVIYLADNGWDAERQGRAKLSPFELGIRTPIFVRWPGKVQPQRDETTLASILDVMPTIFSACGIEVPDDLPGLNLVDHQEMQKRDTVFVEGYTHDIADLDKPEKSLVTRVVIDGWNKLVVPGSRRPDKGYTSAPESVELFDLKSDPLEKQNLAAEQPQVVDQLKGLLKTRWDAGE</sequence>
<dbReference type="InterPro" id="IPR050738">
    <property type="entry name" value="Sulfatase"/>
</dbReference>
<evidence type="ECO:0000256" key="6">
    <source>
        <dbReference type="ARBA" id="ARBA00022837"/>
    </source>
</evidence>
<keyword evidence="5 8" id="KW-0378">Hydrolase</keyword>
<dbReference type="EC" id="3.1.6.1" evidence="8"/>
<evidence type="ECO:0000313" key="9">
    <source>
        <dbReference type="Proteomes" id="UP000318053"/>
    </source>
</evidence>
<evidence type="ECO:0000256" key="1">
    <source>
        <dbReference type="ARBA" id="ARBA00001913"/>
    </source>
</evidence>
<dbReference type="PANTHER" id="PTHR42693:SF42">
    <property type="entry name" value="ARYLSULFATASE G"/>
    <property type="match status" value="1"/>
</dbReference>
<protein>
    <submittedName>
        <fullName evidence="8">Arylsulfatase</fullName>
        <ecNumber evidence="8">3.1.6.1</ecNumber>
    </submittedName>
</protein>
<evidence type="ECO:0000256" key="2">
    <source>
        <dbReference type="ARBA" id="ARBA00008779"/>
    </source>
</evidence>
<proteinExistence type="inferred from homology"/>
<comment type="similarity">
    <text evidence="2">Belongs to the sulfatase family.</text>
</comment>
<dbReference type="InterPro" id="IPR017850">
    <property type="entry name" value="Alkaline_phosphatase_core_sf"/>
</dbReference>
<comment type="caution">
    <text evidence="8">The sequence shown here is derived from an EMBL/GenBank/DDBJ whole genome shotgun (WGS) entry which is preliminary data.</text>
</comment>
<name>A0A5C5XUY2_9BACT</name>
<comment type="cofactor">
    <cofactor evidence="1">
        <name>Ca(2+)</name>
        <dbReference type="ChEBI" id="CHEBI:29108"/>
    </cofactor>
</comment>
<dbReference type="GO" id="GO:0004065">
    <property type="term" value="F:arylsulfatase activity"/>
    <property type="evidence" value="ECO:0007669"/>
    <property type="project" value="UniProtKB-EC"/>
</dbReference>
<evidence type="ECO:0000256" key="3">
    <source>
        <dbReference type="ARBA" id="ARBA00022723"/>
    </source>
</evidence>
<feature type="domain" description="Sulfatase N-terminal" evidence="7">
    <location>
        <begin position="68"/>
        <end position="361"/>
    </location>
</feature>
<dbReference type="PANTHER" id="PTHR42693">
    <property type="entry name" value="ARYLSULFATASE FAMILY MEMBER"/>
    <property type="match status" value="1"/>
</dbReference>
<dbReference type="AlphaFoldDB" id="A0A5C5XUY2"/>
<organism evidence="8 9">
    <name type="scientific">Allorhodopirellula solitaria</name>
    <dbReference type="NCBI Taxonomy" id="2527987"/>
    <lineage>
        <taxon>Bacteria</taxon>
        <taxon>Pseudomonadati</taxon>
        <taxon>Planctomycetota</taxon>
        <taxon>Planctomycetia</taxon>
        <taxon>Pirellulales</taxon>
        <taxon>Pirellulaceae</taxon>
        <taxon>Allorhodopirellula</taxon>
    </lineage>
</organism>